<dbReference type="InterPro" id="IPR044862">
    <property type="entry name" value="Pro_4_hyd_alph_FE2OG_OXY"/>
</dbReference>
<evidence type="ECO:0000256" key="4">
    <source>
        <dbReference type="ARBA" id="ARBA00022964"/>
    </source>
</evidence>
<protein>
    <submittedName>
        <fullName evidence="8">2-oxoglutarate-dependent dioxygenase</fullName>
    </submittedName>
</protein>
<evidence type="ECO:0000256" key="1">
    <source>
        <dbReference type="ARBA" id="ARBA00001961"/>
    </source>
</evidence>
<sequence>MTDTMLHFQPALGDWILHNLRQGCTAADVAEAMRAQAMPADAAKAIVDAFVFALRTGSPLPVDSVKVEPAFRHEAPRLAAGTAIRTSDRLVRVAARATQPALAVLNDVFSAQEYKELIALARPRLAPSTTVDPLTGRDLAGDRRSSQGMFFRLRENPFIARLDQRVSELMNLPVENGEGLQVLHYPAGAQSMPHFDFLVPSNESNKASLARSGQRVSTLVCYLNEVEEGGETVFPETGWSVSPQPGSAVYFEYCNSLGQVDHASLHAGAPVLRGEKWVATKWMRQRRFVAAGEAAALSHG</sequence>
<dbReference type="EMBL" id="RXOE01000001">
    <property type="protein sequence ID" value="RTQ37562.1"/>
    <property type="molecule type" value="Genomic_DNA"/>
</dbReference>
<evidence type="ECO:0000256" key="3">
    <source>
        <dbReference type="ARBA" id="ARBA00022896"/>
    </source>
</evidence>
<keyword evidence="6" id="KW-0408">Iron</keyword>
<evidence type="ECO:0000313" key="9">
    <source>
        <dbReference type="Proteomes" id="UP000267418"/>
    </source>
</evidence>
<dbReference type="RefSeq" id="WP_126469220.1">
    <property type="nucleotide sequence ID" value="NZ_RXOE01000001.1"/>
</dbReference>
<evidence type="ECO:0000313" key="8">
    <source>
        <dbReference type="EMBL" id="RTQ37562.1"/>
    </source>
</evidence>
<dbReference type="Gene3D" id="2.60.120.620">
    <property type="entry name" value="q2cbj1_9rhob like domain"/>
    <property type="match status" value="1"/>
</dbReference>
<keyword evidence="2" id="KW-0479">Metal-binding</keyword>
<reference evidence="8 9" key="1">
    <citation type="submission" date="2018-12" db="EMBL/GenBank/DDBJ databases">
        <title>The genome of Variovorax gossypii DSM 100435.</title>
        <authorList>
            <person name="Gao J."/>
            <person name="Sun J."/>
        </authorList>
    </citation>
    <scope>NUCLEOTIDE SEQUENCE [LARGE SCALE GENOMIC DNA]</scope>
    <source>
        <strain evidence="8 9">DSM 100435</strain>
    </source>
</reference>
<gene>
    <name evidence="8" type="ORF">EJP69_07520</name>
</gene>
<accession>A0A3S0IIE1</accession>
<keyword evidence="5" id="KW-0560">Oxidoreductase</keyword>
<dbReference type="GO" id="GO:0005506">
    <property type="term" value="F:iron ion binding"/>
    <property type="evidence" value="ECO:0007669"/>
    <property type="project" value="InterPro"/>
</dbReference>
<dbReference type="GO" id="GO:0031418">
    <property type="term" value="F:L-ascorbic acid binding"/>
    <property type="evidence" value="ECO:0007669"/>
    <property type="project" value="UniProtKB-KW"/>
</dbReference>
<dbReference type="PROSITE" id="PS51471">
    <property type="entry name" value="FE2OG_OXY"/>
    <property type="match status" value="1"/>
</dbReference>
<evidence type="ECO:0000256" key="6">
    <source>
        <dbReference type="ARBA" id="ARBA00023004"/>
    </source>
</evidence>
<dbReference type="AlphaFoldDB" id="A0A3S0IIE1"/>
<proteinExistence type="predicted"/>
<dbReference type="OrthoDB" id="269774at2"/>
<organism evidence="8 9">
    <name type="scientific">Variovorax gossypii</name>
    <dbReference type="NCBI Taxonomy" id="1679495"/>
    <lineage>
        <taxon>Bacteria</taxon>
        <taxon>Pseudomonadati</taxon>
        <taxon>Pseudomonadota</taxon>
        <taxon>Betaproteobacteria</taxon>
        <taxon>Burkholderiales</taxon>
        <taxon>Comamonadaceae</taxon>
        <taxon>Variovorax</taxon>
    </lineage>
</organism>
<dbReference type="PANTHER" id="PTHR10869">
    <property type="entry name" value="PROLYL 4-HYDROXYLASE ALPHA SUBUNIT"/>
    <property type="match status" value="1"/>
</dbReference>
<name>A0A3S0IIE1_9BURK</name>
<dbReference type="InterPro" id="IPR006620">
    <property type="entry name" value="Pro_4_hyd_alph"/>
</dbReference>
<dbReference type="PANTHER" id="PTHR10869:SF246">
    <property type="entry name" value="TRANSMEMBRANE PROLYL 4-HYDROXYLASE"/>
    <property type="match status" value="1"/>
</dbReference>
<evidence type="ECO:0000256" key="5">
    <source>
        <dbReference type="ARBA" id="ARBA00023002"/>
    </source>
</evidence>
<evidence type="ECO:0000259" key="7">
    <source>
        <dbReference type="PROSITE" id="PS51471"/>
    </source>
</evidence>
<keyword evidence="4 8" id="KW-0223">Dioxygenase</keyword>
<dbReference type="InterPro" id="IPR045054">
    <property type="entry name" value="P4HA-like"/>
</dbReference>
<evidence type="ECO:0000256" key="2">
    <source>
        <dbReference type="ARBA" id="ARBA00022723"/>
    </source>
</evidence>
<comment type="cofactor">
    <cofactor evidence="1">
        <name>L-ascorbate</name>
        <dbReference type="ChEBI" id="CHEBI:38290"/>
    </cofactor>
</comment>
<dbReference type="Proteomes" id="UP000267418">
    <property type="component" value="Unassembled WGS sequence"/>
</dbReference>
<feature type="domain" description="Fe2OG dioxygenase" evidence="7">
    <location>
        <begin position="176"/>
        <end position="285"/>
    </location>
</feature>
<dbReference type="InterPro" id="IPR005123">
    <property type="entry name" value="Oxoglu/Fe-dep_dioxygenase_dom"/>
</dbReference>
<keyword evidence="3" id="KW-0847">Vitamin C</keyword>
<keyword evidence="9" id="KW-1185">Reference proteome</keyword>
<dbReference type="GO" id="GO:0004656">
    <property type="term" value="F:procollagen-proline 4-dioxygenase activity"/>
    <property type="evidence" value="ECO:0007669"/>
    <property type="project" value="TreeGrafter"/>
</dbReference>
<dbReference type="SMART" id="SM00702">
    <property type="entry name" value="P4Hc"/>
    <property type="match status" value="1"/>
</dbReference>
<dbReference type="Pfam" id="PF13640">
    <property type="entry name" value="2OG-FeII_Oxy_3"/>
    <property type="match status" value="1"/>
</dbReference>
<comment type="caution">
    <text evidence="8">The sequence shown here is derived from an EMBL/GenBank/DDBJ whole genome shotgun (WGS) entry which is preliminary data.</text>
</comment>